<evidence type="ECO:0000313" key="2">
    <source>
        <dbReference type="Proteomes" id="UP000005540"/>
    </source>
</evidence>
<proteinExistence type="predicted"/>
<accession>C4FK49</accession>
<dbReference type="EMBL" id="ABZS01000080">
    <property type="protein sequence ID" value="EEP60556.1"/>
    <property type="molecule type" value="Genomic_DNA"/>
</dbReference>
<evidence type="ECO:0000313" key="1">
    <source>
        <dbReference type="EMBL" id="EEP60556.1"/>
    </source>
</evidence>
<dbReference type="Proteomes" id="UP000005540">
    <property type="component" value="Unassembled WGS sequence"/>
</dbReference>
<gene>
    <name evidence="1" type="ORF">SULYE_0949</name>
</gene>
<dbReference type="AlphaFoldDB" id="C4FK49"/>
<keyword evidence="2" id="KW-1185">Reference proteome</keyword>
<name>C4FK49_9AQUI</name>
<reference evidence="1 2" key="1">
    <citation type="submission" date="2009-04" db="EMBL/GenBank/DDBJ databases">
        <authorList>
            <person name="Reysenbach A.-L."/>
            <person name="Heidelberg J.F."/>
            <person name="Nelson W.C."/>
        </authorList>
    </citation>
    <scope>NUCLEOTIDE SEQUENCE [LARGE SCALE GENOMIC DNA]</scope>
    <source>
        <strain evidence="1 2">SS-5</strain>
    </source>
</reference>
<dbReference type="RefSeq" id="WP_007546917.1">
    <property type="nucleotide sequence ID" value="NZ_ABZS01000080.1"/>
</dbReference>
<comment type="caution">
    <text evidence="1">The sequence shown here is derived from an EMBL/GenBank/DDBJ whole genome shotgun (WGS) entry which is preliminary data.</text>
</comment>
<dbReference type="OrthoDB" id="13122at2"/>
<protein>
    <submittedName>
        <fullName evidence="1">Uncharacterized protein</fullName>
    </submittedName>
</protein>
<sequence length="206" mass="24401">MSEILITILTISIILTGFKSSKSDEEIIRTEPFYVVTYEGKTKKEEDYTAVYKVYALGIGVGEVYFIKKDNKIEARGQTYPSLRFLYNYDFVYLEQNDYKALYEKEKEKEKIYENQEIYEKKPWLPIISQFFKGRLKEDDILNMKIKINDAPVKISKQDTASEYVYIFEPQNSKTKRITIYINKNEDVPYLIEIEGKVNITLKRIK</sequence>
<organism evidence="1 2">
    <name type="scientific">Sulfurihydrogenibium yellowstonense SS-5</name>
    <dbReference type="NCBI Taxonomy" id="432331"/>
    <lineage>
        <taxon>Bacteria</taxon>
        <taxon>Pseudomonadati</taxon>
        <taxon>Aquificota</taxon>
        <taxon>Aquificia</taxon>
        <taxon>Aquificales</taxon>
        <taxon>Hydrogenothermaceae</taxon>
        <taxon>Sulfurihydrogenibium</taxon>
    </lineage>
</organism>